<protein>
    <recommendedName>
        <fullName evidence="8 9">Multifunctional fusion protein</fullName>
    </recommendedName>
    <domain>
        <recommendedName>
            <fullName evidence="9">Glycine--tRNA ligase beta subunit</fullName>
            <ecNumber evidence="9">6.1.1.14</ecNumber>
        </recommendedName>
        <alternativeName>
            <fullName evidence="9">Glycyl-tRNA synthetase beta subunit</fullName>
            <shortName evidence="9">GlyRS</shortName>
        </alternativeName>
    </domain>
    <domain>
        <recommendedName>
            <fullName evidence="8">Glycine--tRNA ligase alpha subunit</fullName>
        </recommendedName>
        <alternativeName>
            <fullName evidence="8">Glycyl-tRNA synthetase alpha subunit</fullName>
        </alternativeName>
    </domain>
</protein>
<keyword evidence="4 9" id="KW-0067">ATP-binding</keyword>
<comment type="similarity">
    <text evidence="1 9">Belongs to the class-II aminoacyl-tRNA synthetase family.</text>
</comment>
<dbReference type="Gene3D" id="1.20.58.180">
    <property type="entry name" value="Class II aaRS and biotin synthetases, domain 2"/>
    <property type="match status" value="1"/>
</dbReference>
<dbReference type="InterPro" id="IPR015944">
    <property type="entry name" value="Gly-tRNA-synth_bsu"/>
</dbReference>
<dbReference type="PANTHER" id="PTHR30075:SF2">
    <property type="entry name" value="GLYCINE--TRNA LIGASE, CHLOROPLASTIC_MITOCHONDRIAL 2"/>
    <property type="match status" value="1"/>
</dbReference>
<dbReference type="HAMAP" id="MF_00254">
    <property type="entry name" value="Gly_tRNA_synth_alpha"/>
    <property type="match status" value="1"/>
</dbReference>
<dbReference type="GO" id="GO:0005829">
    <property type="term" value="C:cytosol"/>
    <property type="evidence" value="ECO:0007669"/>
    <property type="project" value="TreeGrafter"/>
</dbReference>
<dbReference type="FunFam" id="3.30.930.10:FF:000006">
    <property type="entry name" value="Glycine--tRNA ligase alpha subunit"/>
    <property type="match status" value="1"/>
</dbReference>
<keyword evidence="2 9" id="KW-0436">Ligase</keyword>
<keyword evidence="11" id="KW-1185">Reference proteome</keyword>
<keyword evidence="5 9" id="KW-0648">Protein biosynthesis</keyword>
<proteinExistence type="inferred from homology"/>
<comment type="catalytic activity">
    <reaction evidence="7 9">
        <text>tRNA(Gly) + glycine + ATP = glycyl-tRNA(Gly) + AMP + diphosphate</text>
        <dbReference type="Rhea" id="RHEA:16013"/>
        <dbReference type="Rhea" id="RHEA-COMP:9664"/>
        <dbReference type="Rhea" id="RHEA-COMP:9683"/>
        <dbReference type="ChEBI" id="CHEBI:30616"/>
        <dbReference type="ChEBI" id="CHEBI:33019"/>
        <dbReference type="ChEBI" id="CHEBI:57305"/>
        <dbReference type="ChEBI" id="CHEBI:78442"/>
        <dbReference type="ChEBI" id="CHEBI:78522"/>
        <dbReference type="ChEBI" id="CHEBI:456215"/>
        <dbReference type="EC" id="6.1.1.14"/>
    </reaction>
</comment>
<name>A0A4Q7KCJ9_9PSEU</name>
<evidence type="ECO:0000256" key="6">
    <source>
        <dbReference type="ARBA" id="ARBA00023146"/>
    </source>
</evidence>
<dbReference type="RefSeq" id="WP_130348755.1">
    <property type="nucleotide sequence ID" value="NZ_SGWQ01000019.1"/>
</dbReference>
<dbReference type="EMBL" id="SGWQ01000019">
    <property type="protein sequence ID" value="RZS29618.1"/>
    <property type="molecule type" value="Genomic_DNA"/>
</dbReference>
<dbReference type="GO" id="GO:0006426">
    <property type="term" value="P:glycyl-tRNA aminoacylation"/>
    <property type="evidence" value="ECO:0007669"/>
    <property type="project" value="UniProtKB-UniRule"/>
</dbReference>
<dbReference type="GO" id="GO:0005524">
    <property type="term" value="F:ATP binding"/>
    <property type="evidence" value="ECO:0007669"/>
    <property type="project" value="UniProtKB-UniRule"/>
</dbReference>
<evidence type="ECO:0000256" key="5">
    <source>
        <dbReference type="ARBA" id="ARBA00022917"/>
    </source>
</evidence>
<gene>
    <name evidence="8" type="primary">glyQ</name>
    <name evidence="9" type="synonym">glyS</name>
    <name evidence="10" type="ORF">EV193_11921</name>
</gene>
<dbReference type="Pfam" id="PF02092">
    <property type="entry name" value="tRNA_synt_2f"/>
    <property type="match status" value="1"/>
</dbReference>
<dbReference type="PRINTS" id="PR01044">
    <property type="entry name" value="TRNASYNTHGA"/>
</dbReference>
<keyword evidence="6 9" id="KW-0030">Aminoacyl-tRNA synthetase</keyword>
<comment type="caution">
    <text evidence="10">The sequence shown here is derived from an EMBL/GenBank/DDBJ whole genome shotgun (WGS) entry which is preliminary data.</text>
</comment>
<reference evidence="10 11" key="1">
    <citation type="submission" date="2019-02" db="EMBL/GenBank/DDBJ databases">
        <title>Genomic Encyclopedia of Type Strains, Phase IV (KMG-IV): sequencing the most valuable type-strain genomes for metagenomic binning, comparative biology and taxonomic classification.</title>
        <authorList>
            <person name="Goeker M."/>
        </authorList>
    </citation>
    <scope>NUCLEOTIDE SEQUENCE [LARGE SCALE GENOMIC DNA]</scope>
    <source>
        <strain evidence="10 11">DSM 101727</strain>
    </source>
</reference>
<evidence type="ECO:0000256" key="8">
    <source>
        <dbReference type="HAMAP-Rule" id="MF_00254"/>
    </source>
</evidence>
<dbReference type="NCBIfam" id="NF006827">
    <property type="entry name" value="PRK09348.1"/>
    <property type="match status" value="1"/>
</dbReference>
<dbReference type="InterPro" id="IPR045864">
    <property type="entry name" value="aa-tRNA-synth_II/BPL/LPL"/>
</dbReference>
<sequence length="1005" mass="108480">MRTLQDALLALTSYWTERGCMIAQPFNTEVGAGTLNPATILRVLGPEPWHVAYVEPSVRPDDGRYGENPNRLQTHTQYQVILKPDPGNPQELYLGSLEALGVDLKAHDIRFVEDNWANPATGSWGLGWEVWLDGLEITQFTYFQQAGGLTLNPISVEITYGIERILMALQGVSHFKDIAYAPGISYGEVFAQAEYEMSRYYLDDADIESNRALFESYATEGERLIELRLPVPAYTCMLKCSHVFNVLDARGAVSTTERARAFGRMRKLARDVAQLWVERRAELEHPLGLAPSPEPAVARQVSGPSEPATLLFEIGLEELPAGEVPKARARVREELTTRLAATKLPHGEITTYSTPRRVVAIVSEVAPREPDTEQTNRGPKAAVAFDADGKPTKAGEGFARKHGVDPSTLDRVTADGVEYVAVRTTVEGREAPAVLSEVLGHVVRALRADRNMRWNDSELAYSRPVRWLLALLGDVPLSVAVSSLGSGTTTRVHRTADEPVVSVASADGYPEFLAAQGIELDASVRKEAVVAQAIELAASAGGTVDLVGEAALVDEVTNLVERPNAVLGSYEQSYLDLPGDVLTTVMRKHQRYLPVRASDGSLLPHFVAVANGDCDHDVVRAGNESVLRARFADAEFFFNHDLAVPPATMKEKLASLAFADGLGSVADRALRIARIAEALSDRVDLAAGDRKVVTRAGELAKFDLGSQMVVEMTSLAGTMATEYARRAGEPEEVAVALREMEQPRSTDDPVAATVPGAVLALADRFDLLVGLFATGAKPTGSSDPYGLRRAALGVVKTLREQPPLGELTVTDGLTAAAAVLREQGVEVADGVVAEAADFVLGRYTQLLLDEGGEHGKVTAVRPLGERPVLAEQTLRYLDEHEGDAVLAAAAEAMQRVRRILASTDAVEPSIDREYLSEPAESALAETVTETRKRLGENGYTLADFVGASGALVDAINRFFDDIMVMDSRPQVRAARLGLLTSVRTLGDGLIDWDALGSTAKGAKGE</sequence>
<evidence type="ECO:0000313" key="11">
    <source>
        <dbReference type="Proteomes" id="UP000294257"/>
    </source>
</evidence>
<evidence type="ECO:0000256" key="3">
    <source>
        <dbReference type="ARBA" id="ARBA00022741"/>
    </source>
</evidence>
<organism evidence="10 11">
    <name type="scientific">Herbihabitans rhizosphaerae</name>
    <dbReference type="NCBI Taxonomy" id="1872711"/>
    <lineage>
        <taxon>Bacteria</taxon>
        <taxon>Bacillati</taxon>
        <taxon>Actinomycetota</taxon>
        <taxon>Actinomycetes</taxon>
        <taxon>Pseudonocardiales</taxon>
        <taxon>Pseudonocardiaceae</taxon>
        <taxon>Herbihabitans</taxon>
    </lineage>
</organism>
<dbReference type="NCBIfam" id="TIGR00388">
    <property type="entry name" value="glyQ"/>
    <property type="match status" value="1"/>
</dbReference>
<evidence type="ECO:0000313" key="10">
    <source>
        <dbReference type="EMBL" id="RZS29618.1"/>
    </source>
</evidence>
<dbReference type="GO" id="GO:0004820">
    <property type="term" value="F:glycine-tRNA ligase activity"/>
    <property type="evidence" value="ECO:0007669"/>
    <property type="project" value="UniProtKB-UniRule"/>
</dbReference>
<dbReference type="OrthoDB" id="9775440at2"/>
<dbReference type="SUPFAM" id="SSF55681">
    <property type="entry name" value="Class II aaRS and biotin synthetases"/>
    <property type="match status" value="1"/>
</dbReference>
<accession>A0A4Q7KCJ9</accession>
<dbReference type="NCBIfam" id="NF011499">
    <property type="entry name" value="PRK14908.1"/>
    <property type="match status" value="1"/>
</dbReference>
<evidence type="ECO:0000256" key="1">
    <source>
        <dbReference type="ARBA" id="ARBA00008226"/>
    </source>
</evidence>
<dbReference type="NCBIfam" id="TIGR00211">
    <property type="entry name" value="glyS"/>
    <property type="match status" value="1"/>
</dbReference>
<evidence type="ECO:0000256" key="7">
    <source>
        <dbReference type="ARBA" id="ARBA00047937"/>
    </source>
</evidence>
<dbReference type="SUPFAM" id="SSF109604">
    <property type="entry name" value="HD-domain/PDEase-like"/>
    <property type="match status" value="1"/>
</dbReference>
<comment type="subcellular location">
    <subcellularLocation>
        <location evidence="9">Cytoplasm</location>
    </subcellularLocation>
</comment>
<dbReference type="HAMAP" id="MF_00255">
    <property type="entry name" value="Gly_tRNA_synth_beta"/>
    <property type="match status" value="1"/>
</dbReference>
<dbReference type="AlphaFoldDB" id="A0A4Q7KCJ9"/>
<dbReference type="PROSITE" id="PS50861">
    <property type="entry name" value="AA_TRNA_LIGASE_II_GLYAB"/>
    <property type="match status" value="2"/>
</dbReference>
<dbReference type="InterPro" id="IPR002310">
    <property type="entry name" value="Gly-tRNA_ligase_asu"/>
</dbReference>
<dbReference type="Pfam" id="PF02091">
    <property type="entry name" value="tRNA-synt_2e"/>
    <property type="match status" value="1"/>
</dbReference>
<dbReference type="PANTHER" id="PTHR30075">
    <property type="entry name" value="GLYCYL-TRNA SYNTHETASE"/>
    <property type="match status" value="1"/>
</dbReference>
<comment type="subunit">
    <text evidence="9">Tetramer of two alpha and two beta subunits.</text>
</comment>
<keyword evidence="3 9" id="KW-0547">Nucleotide-binding</keyword>
<evidence type="ECO:0000256" key="2">
    <source>
        <dbReference type="ARBA" id="ARBA00022598"/>
    </source>
</evidence>
<evidence type="ECO:0000256" key="4">
    <source>
        <dbReference type="ARBA" id="ARBA00022840"/>
    </source>
</evidence>
<dbReference type="Proteomes" id="UP000294257">
    <property type="component" value="Unassembled WGS sequence"/>
</dbReference>
<keyword evidence="9" id="KW-0963">Cytoplasm</keyword>
<dbReference type="Gene3D" id="3.30.930.10">
    <property type="entry name" value="Bira Bifunctional Protein, Domain 2"/>
    <property type="match status" value="1"/>
</dbReference>
<dbReference type="InterPro" id="IPR006194">
    <property type="entry name" value="Gly-tRNA-synth_heterodimer"/>
</dbReference>
<dbReference type="EC" id="6.1.1.14" evidence="9"/>
<evidence type="ECO:0000256" key="9">
    <source>
        <dbReference type="HAMAP-Rule" id="MF_00255"/>
    </source>
</evidence>